<proteinExistence type="predicted"/>
<gene>
    <name evidence="1" type="ORF">BD311DRAFT_767540</name>
</gene>
<organism evidence="1">
    <name type="scientific">Dichomitus squalens</name>
    <dbReference type="NCBI Taxonomy" id="114155"/>
    <lineage>
        <taxon>Eukaryota</taxon>
        <taxon>Fungi</taxon>
        <taxon>Dikarya</taxon>
        <taxon>Basidiomycota</taxon>
        <taxon>Agaricomycotina</taxon>
        <taxon>Agaricomycetes</taxon>
        <taxon>Polyporales</taxon>
        <taxon>Polyporaceae</taxon>
        <taxon>Dichomitus</taxon>
    </lineage>
</organism>
<protein>
    <submittedName>
        <fullName evidence="1">Uncharacterized protein</fullName>
    </submittedName>
</protein>
<accession>A0A4Q9MCC4</accession>
<dbReference type="EMBL" id="ML143491">
    <property type="protein sequence ID" value="TBU23958.1"/>
    <property type="molecule type" value="Genomic_DNA"/>
</dbReference>
<dbReference type="Proteomes" id="UP000292957">
    <property type="component" value="Unassembled WGS sequence"/>
</dbReference>
<reference evidence="1" key="1">
    <citation type="submission" date="2019-01" db="EMBL/GenBank/DDBJ databases">
        <title>Draft genome sequences of three monokaryotic isolates of the white-rot basidiomycete fungus Dichomitus squalens.</title>
        <authorList>
            <consortium name="DOE Joint Genome Institute"/>
            <person name="Lopez S.C."/>
            <person name="Andreopoulos B."/>
            <person name="Pangilinan J."/>
            <person name="Lipzen A."/>
            <person name="Riley R."/>
            <person name="Ahrendt S."/>
            <person name="Ng V."/>
            <person name="Barry K."/>
            <person name="Daum C."/>
            <person name="Grigoriev I.V."/>
            <person name="Hilden K.S."/>
            <person name="Makela M.R."/>
            <person name="de Vries R.P."/>
        </authorList>
    </citation>
    <scope>NUCLEOTIDE SEQUENCE [LARGE SCALE GENOMIC DNA]</scope>
    <source>
        <strain evidence="1">OM18370.1</strain>
    </source>
</reference>
<name>A0A4Q9MCC4_9APHY</name>
<sequence>MCMWTWWYYRCAAQSTGCGCTSGLGGCWACNPQKPIGAASGRRERAEPCVMGGAIAALRRKRYSPATAIERTLRAHICRARSARAK</sequence>
<evidence type="ECO:0000313" key="1">
    <source>
        <dbReference type="EMBL" id="TBU23958.1"/>
    </source>
</evidence>
<dbReference type="AlphaFoldDB" id="A0A4Q9MCC4"/>